<feature type="region of interest" description="Disordered" evidence="1">
    <location>
        <begin position="82"/>
        <end position="102"/>
    </location>
</feature>
<dbReference type="OrthoDB" id="1928787at2759"/>
<dbReference type="InParanoid" id="A0A1Q3CPH3"/>
<reference evidence="3" key="1">
    <citation type="submission" date="2016-04" db="EMBL/GenBank/DDBJ databases">
        <title>Cephalotus genome sequencing.</title>
        <authorList>
            <person name="Fukushima K."/>
            <person name="Hasebe M."/>
            <person name="Fang X."/>
        </authorList>
    </citation>
    <scope>NUCLEOTIDE SEQUENCE [LARGE SCALE GENOMIC DNA]</scope>
    <source>
        <strain evidence="3">cv. St1</strain>
    </source>
</reference>
<keyword evidence="3" id="KW-1185">Reference proteome</keyword>
<proteinExistence type="predicted"/>
<name>A0A1Q3CPH3_CEPFO</name>
<dbReference type="PANTHER" id="PTHR35461:SF3">
    <property type="entry name" value="OVATE DOMAIN-CONTAINING PROTEIN"/>
    <property type="match status" value="1"/>
</dbReference>
<evidence type="ECO:0000256" key="1">
    <source>
        <dbReference type="SAM" id="MobiDB-lite"/>
    </source>
</evidence>
<dbReference type="EMBL" id="BDDD01002557">
    <property type="protein sequence ID" value="GAV82127.1"/>
    <property type="molecule type" value="Genomic_DNA"/>
</dbReference>
<gene>
    <name evidence="2" type="ORF">CFOL_v3_25580</name>
</gene>
<protein>
    <submittedName>
        <fullName evidence="2">Uncharacterized protein</fullName>
    </submittedName>
</protein>
<comment type="caution">
    <text evidence="2">The sequence shown here is derived from an EMBL/GenBank/DDBJ whole genome shotgun (WGS) entry which is preliminary data.</text>
</comment>
<dbReference type="PANTHER" id="PTHR35461">
    <property type="entry name" value="BNAANNG14610D PROTEIN"/>
    <property type="match status" value="1"/>
</dbReference>
<sequence>MLLRNSIYTTKKFLQKSLESFKSLISCGGYQKLPKTCPYNNSFPYSAGLDMNTQLNHKDLEKFYTDFTDRGDYDKDKVKRRIKEKAISSPPKQEQETRESSVKNYNIEREKDHHHHHHRRRHNCDYKMKNVYERKRVEDSCSSKGTSEGSTSLVEQKLKEIEKMDVSNVDHVLDIEQVLHYYSRLTCPPFLDIVDKFFLDMCAEFLEPPATHARTLNLKPK</sequence>
<feature type="compositionally biased region" description="Basic and acidic residues" evidence="1">
    <location>
        <begin position="93"/>
        <end position="102"/>
    </location>
</feature>
<dbReference type="AlphaFoldDB" id="A0A1Q3CPH3"/>
<dbReference type="Proteomes" id="UP000187406">
    <property type="component" value="Unassembled WGS sequence"/>
</dbReference>
<accession>A0A1Q3CPH3</accession>
<evidence type="ECO:0000313" key="3">
    <source>
        <dbReference type="Proteomes" id="UP000187406"/>
    </source>
</evidence>
<organism evidence="2 3">
    <name type="scientific">Cephalotus follicularis</name>
    <name type="common">Albany pitcher plant</name>
    <dbReference type="NCBI Taxonomy" id="3775"/>
    <lineage>
        <taxon>Eukaryota</taxon>
        <taxon>Viridiplantae</taxon>
        <taxon>Streptophyta</taxon>
        <taxon>Embryophyta</taxon>
        <taxon>Tracheophyta</taxon>
        <taxon>Spermatophyta</taxon>
        <taxon>Magnoliopsida</taxon>
        <taxon>eudicotyledons</taxon>
        <taxon>Gunneridae</taxon>
        <taxon>Pentapetalae</taxon>
        <taxon>rosids</taxon>
        <taxon>fabids</taxon>
        <taxon>Oxalidales</taxon>
        <taxon>Cephalotaceae</taxon>
        <taxon>Cephalotus</taxon>
    </lineage>
</organism>
<evidence type="ECO:0000313" key="2">
    <source>
        <dbReference type="EMBL" id="GAV82127.1"/>
    </source>
</evidence>
<dbReference type="STRING" id="3775.A0A1Q3CPH3"/>